<protein>
    <submittedName>
        <fullName evidence="1">Uncharacterized protein</fullName>
    </submittedName>
</protein>
<dbReference type="EMBL" id="FNQF01000006">
    <property type="protein sequence ID" value="SEA46309.1"/>
    <property type="molecule type" value="Genomic_DNA"/>
</dbReference>
<sequence>MFRRYQRLLGYQDIEFSRILIKLCNSIFLQRQIIVLISFLLLGGFKGFAQEIVIPKDTLYLDYSYYFKNCQHSDILDKLKWKKENGIQFNLCGEAILFYPHKGDSETLEIRDLQDYHFTELKHLDSLGRQWYRKNLNLLQKKWGKIFPPHDKNGKYVTYLIEEQESYFKRIS</sequence>
<gene>
    <name evidence="1" type="ORF">SAMN05421540_1062</name>
</gene>
<dbReference type="STRING" id="908615.SAMN05421540_1062"/>
<evidence type="ECO:0000313" key="2">
    <source>
        <dbReference type="Proteomes" id="UP000198820"/>
    </source>
</evidence>
<keyword evidence="2" id="KW-1185">Reference proteome</keyword>
<evidence type="ECO:0000313" key="1">
    <source>
        <dbReference type="EMBL" id="SEA46309.1"/>
    </source>
</evidence>
<organism evidence="1 2">
    <name type="scientific">Psychroflexus halocasei</name>
    <dbReference type="NCBI Taxonomy" id="908615"/>
    <lineage>
        <taxon>Bacteria</taxon>
        <taxon>Pseudomonadati</taxon>
        <taxon>Bacteroidota</taxon>
        <taxon>Flavobacteriia</taxon>
        <taxon>Flavobacteriales</taxon>
        <taxon>Flavobacteriaceae</taxon>
        <taxon>Psychroflexus</taxon>
    </lineage>
</organism>
<dbReference type="AlphaFoldDB" id="A0A1H4BDS6"/>
<accession>A0A1H4BDS6</accession>
<proteinExistence type="predicted"/>
<reference evidence="1 2" key="1">
    <citation type="submission" date="2016-10" db="EMBL/GenBank/DDBJ databases">
        <authorList>
            <person name="de Groot N.N."/>
        </authorList>
    </citation>
    <scope>NUCLEOTIDE SEQUENCE [LARGE SCALE GENOMIC DNA]</scope>
    <source>
        <strain evidence="1 2">DSM 23581</strain>
    </source>
</reference>
<name>A0A1H4BDS6_9FLAO</name>
<dbReference type="Proteomes" id="UP000198820">
    <property type="component" value="Unassembled WGS sequence"/>
</dbReference>